<comment type="caution">
    <text evidence="1">The sequence shown here is derived from an EMBL/GenBank/DDBJ whole genome shotgun (WGS) entry which is preliminary data.</text>
</comment>
<name>A0ACC2XJP6_9TREE</name>
<sequence length="1280" mass="135089">MAFLFSKHRRQSSVDRQDRTTAFGNRKPSIDLLAGDQPRGTLPDTTTTPSSGTSKINALKQKLTSKSILNLNGKNDDPSIPQSPSKRRLSLSGFNNSSVGLSPTSPSASVGRAGRRSSLATSAIPQVPASSDRLADIIGSPDVYPPGTTFFADFDASANENSLRRDSNTQPAAVVNGTRGALNDSWKPIEPERRPLAPTPTISGAGRPSGTSASSAPAPPPSGSPRNLFTRPEVGKINIPPSNFPSRLASSSHLWDSPLSSPAGGWSARTPGPGSARTPGGNGWGMTIIPSTPLPRPIANLPTLRDSNHPASTSAGSRPGSRPTSSREGPGGGYGFPVVHPGGNGNGGTESRGGSRSGSAATSPTRGTENTPADFRRAKKHMPVMLREPSHQPPPQTSETQEDSEDDDDDDDSSSEEGEGSGESSSEAETETEERSDNRTSSSGPSRSAHTEDRTGQASAATASGSTATRSHLPNRQRQASGPHLGHGRQLSVSSIREDDEEDSSAFPNFANYQMTTSTTQQTATSDISGIIPSDTSSSQQSALYNRRQVEQPRISLPSFDTAASGSSPSANWNLGTPKTPTAGAQALFNPSWTSFNTATPTGGAPPNPVNSVTASSSSEVEYPRSAVPPTDVSPALPRDESPTNVSEGEYFTASASESTQGGSGVANRTLADENVTTPMQRDPPTLPSTADIAPPLAALNLGAPVEALSTVTENSASRPLIVNDSGGQPQFALLEHATAEDEPVLLNAIPGPPDTPTDSGQNSRSMTPGRASPALGGRMTRPMMNKQASRSMVNLASPSREDERESQPSIPLSAGMNRTSTNASTVSNVSASARISSGARTPVSARSSVDWAKPPPTPGIGMMQPFKFPGTGEPQQSPKQMVQNRQLQALGPSPMKRRRSMDAILDKLPDYAPPAKGIWLPRPRDEEGHEKLPEYFCHVHIEGYLPRKMEFTAPGVQARDRSWKRHYFVIHGTALSVYKHDIHKVPLKSNDPHPVPEIDEADYDNLHVHRPGELRRGSLASTAAAALAERRSSPVPTGGSPNSSRRGSVADTGAVPNTREGLVAAAAARRASMSAGTSISTSSSNGPDSKDLALFTSSSNASNISSGRRPSVSSSQLSHPTPAGGHAREIGVHLPFHGSNTLIKQYTLQNAESGLAADYVKKKNVVRVRVEGEQFLLQTESAKDVVDWIEAFQAATNVALDLDVRPMPKIITLPRRRRRRRPGEPAPAAQQPGVPDTEDTPEGNARAVAEAERAARAAEAIREQNLDDMDRMLAEDQAA</sequence>
<dbReference type="Proteomes" id="UP001234202">
    <property type="component" value="Unassembled WGS sequence"/>
</dbReference>
<proteinExistence type="predicted"/>
<accession>A0ACC2XJP6</accession>
<reference evidence="1" key="1">
    <citation type="submission" date="2023-04" db="EMBL/GenBank/DDBJ databases">
        <title>Draft Genome sequencing of Naganishia species isolated from polar environments using Oxford Nanopore Technology.</title>
        <authorList>
            <person name="Leo P."/>
            <person name="Venkateswaran K."/>
        </authorList>
    </citation>
    <scope>NUCLEOTIDE SEQUENCE</scope>
    <source>
        <strain evidence="1">DBVPG 5303</strain>
    </source>
</reference>
<evidence type="ECO:0000313" key="2">
    <source>
        <dbReference type="Proteomes" id="UP001234202"/>
    </source>
</evidence>
<gene>
    <name evidence="1" type="ORF">QFC24_003420</name>
</gene>
<keyword evidence="2" id="KW-1185">Reference proteome</keyword>
<dbReference type="EMBL" id="JASBWV010000011">
    <property type="protein sequence ID" value="KAJ9123649.1"/>
    <property type="molecule type" value="Genomic_DNA"/>
</dbReference>
<organism evidence="1 2">
    <name type="scientific">Naganishia onofrii</name>
    <dbReference type="NCBI Taxonomy" id="1851511"/>
    <lineage>
        <taxon>Eukaryota</taxon>
        <taxon>Fungi</taxon>
        <taxon>Dikarya</taxon>
        <taxon>Basidiomycota</taxon>
        <taxon>Agaricomycotina</taxon>
        <taxon>Tremellomycetes</taxon>
        <taxon>Filobasidiales</taxon>
        <taxon>Filobasidiaceae</taxon>
        <taxon>Naganishia</taxon>
    </lineage>
</organism>
<evidence type="ECO:0000313" key="1">
    <source>
        <dbReference type="EMBL" id="KAJ9123649.1"/>
    </source>
</evidence>
<protein>
    <submittedName>
        <fullName evidence="1">Uncharacterized protein</fullName>
    </submittedName>
</protein>